<sequence>MRLTATTANGLANIDYVDFQVAAPAGTAYQAEDATVGQGTIATNHLNYTGTGFVDYTNIAGSYVEFTVSAATAGSASVALRYANGTAVDRPMDVTVNGTVVAPGVSFPATADWDTWATKTLGATLVAGTNTIRATATTAGGGPNLDKLTVGTAADTQAPTRPGTTSCTGVTEDSLTFNWGASTDNVGVAAYDLYEHGNKLGETPGTVTSKTLTGLTANTVYNLTAIARDASGNTSPASTAIDCTTLPSSDTTPPSAPSALTTSGLTANAVTLTWGAATDNKAVTTYEVRSGSTVYKTLTGTPPANTTTLTGLACNSPYTLTVVAKDQAGNSSAPSNAVTFTTPTCTSDGGVPSSISTLSSGWTIPWGTYWMPDSSSALATERDSFKVFKVTPAGARTQVGTVPNVVTTDGEGGLLGVAVDPNWSSNHYVYFMHTASEGNRIARMTYDGTTLTGYKILLQGIKKNRYHNGGRLLFGPDGYLYASTGEAQTPALAQDKTSLNGKILRLTTAGQPAPGNPFGTYVYSYGHRNPQGLAFDRNGRLWEAEFGDSKFDELNLIKPGANYGWPTCEGTCSTSGMTNPKKTWTVSEASPSGIAIVRNVIYMASLRGERLWQIPISGDTENVGTPAAYYVGTYGRLRTVTKVPGQDALWLSTTNCDNNGNEAAGSDKIFKVAIK</sequence>
<feature type="domain" description="CBM6" evidence="4">
    <location>
        <begin position="27"/>
        <end position="151"/>
    </location>
</feature>
<dbReference type="InterPro" id="IPR012938">
    <property type="entry name" value="Glc/Sorbosone_DH"/>
</dbReference>
<dbReference type="InterPro" id="IPR005084">
    <property type="entry name" value="CBM6"/>
</dbReference>
<dbReference type="Pfam" id="PF00041">
    <property type="entry name" value="fn3"/>
    <property type="match status" value="2"/>
</dbReference>
<dbReference type="PANTHER" id="PTHR19328">
    <property type="entry name" value="HEDGEHOG-INTERACTING PROTEIN"/>
    <property type="match status" value="1"/>
</dbReference>
<gene>
    <name evidence="5" type="ORF">J0695_07805</name>
</gene>
<dbReference type="InterPro" id="IPR036116">
    <property type="entry name" value="FN3_sf"/>
</dbReference>
<dbReference type="SMART" id="SM00060">
    <property type="entry name" value="FN3"/>
    <property type="match status" value="2"/>
</dbReference>
<dbReference type="Proteomes" id="UP000664167">
    <property type="component" value="Unassembled WGS sequence"/>
</dbReference>
<dbReference type="GO" id="GO:0016798">
    <property type="term" value="F:hydrolase activity, acting on glycosyl bonds"/>
    <property type="evidence" value="ECO:0007669"/>
    <property type="project" value="UniProtKB-KW"/>
</dbReference>
<feature type="domain" description="Fibronectin type-III" evidence="3">
    <location>
        <begin position="158"/>
        <end position="248"/>
    </location>
</feature>
<keyword evidence="6" id="KW-1185">Reference proteome</keyword>
<dbReference type="PROSITE" id="PS50853">
    <property type="entry name" value="FN3"/>
    <property type="match status" value="2"/>
</dbReference>
<dbReference type="Gene3D" id="2.120.10.30">
    <property type="entry name" value="TolB, C-terminal domain"/>
    <property type="match status" value="1"/>
</dbReference>
<dbReference type="PANTHER" id="PTHR19328:SF13">
    <property type="entry name" value="HIPL1 PROTEIN"/>
    <property type="match status" value="1"/>
</dbReference>
<keyword evidence="2" id="KW-0119">Carbohydrate metabolism</keyword>
<evidence type="ECO:0000313" key="6">
    <source>
        <dbReference type="Proteomes" id="UP000664167"/>
    </source>
</evidence>
<reference evidence="5" key="1">
    <citation type="submission" date="2021-03" db="EMBL/GenBank/DDBJ databases">
        <title>Streptomyces poriferae sp. nov., a novel marine sponge-derived Actinobacteria species with anti-MRSA activity.</title>
        <authorList>
            <person name="Sandoval-Powers M."/>
            <person name="Kralova S."/>
            <person name="Nguyen G.-S."/>
            <person name="Fawwal D."/>
            <person name="Degnes K."/>
            <person name="Klinkenberg G."/>
            <person name="Sletta H."/>
            <person name="Wentzel A."/>
            <person name="Liles M.R."/>
        </authorList>
    </citation>
    <scope>NUCLEOTIDE SEQUENCE</scope>
    <source>
        <strain evidence="5">DSM 41794</strain>
    </source>
</reference>
<keyword evidence="1" id="KW-0326">Glycosidase</keyword>
<dbReference type="InterPro" id="IPR011041">
    <property type="entry name" value="Quinoprot_gluc/sorb_DH_b-prop"/>
</dbReference>
<dbReference type="CDD" id="cd04082">
    <property type="entry name" value="CBM35_pectate_lyase-like"/>
    <property type="match status" value="1"/>
</dbReference>
<organism evidence="5 6">
    <name type="scientific">Streptomyces beijiangensis</name>
    <dbReference type="NCBI Taxonomy" id="163361"/>
    <lineage>
        <taxon>Bacteria</taxon>
        <taxon>Bacillati</taxon>
        <taxon>Actinomycetota</taxon>
        <taxon>Actinomycetes</taxon>
        <taxon>Kitasatosporales</taxon>
        <taxon>Streptomycetaceae</taxon>
        <taxon>Streptomyces</taxon>
    </lineage>
</organism>
<evidence type="ECO:0000256" key="1">
    <source>
        <dbReference type="ARBA" id="ARBA00023295"/>
    </source>
</evidence>
<dbReference type="Pfam" id="PF03422">
    <property type="entry name" value="CBM_6"/>
    <property type="match status" value="1"/>
</dbReference>
<dbReference type="CDD" id="cd00063">
    <property type="entry name" value="FN3"/>
    <property type="match status" value="2"/>
</dbReference>
<dbReference type="InterPro" id="IPR003961">
    <property type="entry name" value="FN3_dom"/>
</dbReference>
<dbReference type="Gene3D" id="2.60.40.10">
    <property type="entry name" value="Immunoglobulins"/>
    <property type="match status" value="2"/>
</dbReference>
<accession>A0A939F432</accession>
<dbReference type="InterPro" id="IPR011042">
    <property type="entry name" value="6-blade_b-propeller_TolB-like"/>
</dbReference>
<evidence type="ECO:0000259" key="4">
    <source>
        <dbReference type="PROSITE" id="PS51175"/>
    </source>
</evidence>
<evidence type="ECO:0000259" key="3">
    <source>
        <dbReference type="PROSITE" id="PS50853"/>
    </source>
</evidence>
<feature type="domain" description="Fibronectin type-III" evidence="3">
    <location>
        <begin position="256"/>
        <end position="345"/>
    </location>
</feature>
<proteinExistence type="predicted"/>
<dbReference type="GO" id="GO:0030246">
    <property type="term" value="F:carbohydrate binding"/>
    <property type="evidence" value="ECO:0007669"/>
    <property type="project" value="InterPro"/>
</dbReference>
<dbReference type="SUPFAM" id="SSF49785">
    <property type="entry name" value="Galactose-binding domain-like"/>
    <property type="match status" value="1"/>
</dbReference>
<dbReference type="PROSITE" id="PS51175">
    <property type="entry name" value="CBM6"/>
    <property type="match status" value="1"/>
</dbReference>
<dbReference type="Gene3D" id="2.60.120.260">
    <property type="entry name" value="Galactose-binding domain-like"/>
    <property type="match status" value="1"/>
</dbReference>
<evidence type="ECO:0000256" key="2">
    <source>
        <dbReference type="ARBA" id="ARBA00023326"/>
    </source>
</evidence>
<protein>
    <submittedName>
        <fullName evidence="5">PQQ-dependent sugar dehydrogenase</fullName>
    </submittedName>
</protein>
<name>A0A939F432_9ACTN</name>
<dbReference type="Pfam" id="PF07995">
    <property type="entry name" value="GSDH"/>
    <property type="match status" value="1"/>
</dbReference>
<keyword evidence="2" id="KW-0624">Polysaccharide degradation</keyword>
<dbReference type="EMBL" id="JAFLRJ010000066">
    <property type="protein sequence ID" value="MBO0511717.1"/>
    <property type="molecule type" value="Genomic_DNA"/>
</dbReference>
<keyword evidence="1" id="KW-0378">Hydrolase</keyword>
<dbReference type="InterPro" id="IPR013783">
    <property type="entry name" value="Ig-like_fold"/>
</dbReference>
<dbReference type="AlphaFoldDB" id="A0A939F432"/>
<evidence type="ECO:0000313" key="5">
    <source>
        <dbReference type="EMBL" id="MBO0511717.1"/>
    </source>
</evidence>
<dbReference type="GO" id="GO:0000272">
    <property type="term" value="P:polysaccharide catabolic process"/>
    <property type="evidence" value="ECO:0007669"/>
    <property type="project" value="UniProtKB-KW"/>
</dbReference>
<dbReference type="SUPFAM" id="SSF49265">
    <property type="entry name" value="Fibronectin type III"/>
    <property type="match status" value="1"/>
</dbReference>
<dbReference type="SUPFAM" id="SSF50952">
    <property type="entry name" value="Soluble quinoprotein glucose dehydrogenase"/>
    <property type="match status" value="1"/>
</dbReference>
<comment type="caution">
    <text evidence="5">The sequence shown here is derived from an EMBL/GenBank/DDBJ whole genome shotgun (WGS) entry which is preliminary data.</text>
</comment>
<dbReference type="InterPro" id="IPR008979">
    <property type="entry name" value="Galactose-bd-like_sf"/>
</dbReference>